<evidence type="ECO:0000256" key="1">
    <source>
        <dbReference type="SAM" id="MobiDB-lite"/>
    </source>
</evidence>
<accession>A0A024UWR5</accession>
<name>A0A024UWR5_9STRA</name>
<evidence type="ECO:0000313" key="2">
    <source>
        <dbReference type="EMBL" id="ETW10382.1"/>
    </source>
</evidence>
<sequence length="370" mass="40659">MGDVVRIAANGPVDPLEHGPPKRVGHMVENVGGNIASSKKRASWKFTFGESDKVHEVVLLHSVMSAKKVVEYDGREKYHVAAISPGDWSIILMLEHRNSAIEVRINEFESPDMPRYDMLIDRVPYRKMDVFRRNNKKTANTSNGNTYQPATNGGHKQQGGYHHWGPGDPASDIDDDNAPVVPLDKAIPTKKTAPPPEINLIDTSIPDVVSVPAPSVVFDPLVTGPTSLGFPTQVASPVTLNGILYDQPPLQAQPQQRTFAPPPPAFDPFASLDQPKQPGGHVPPQPQTTYRGYPAQPPQQFHGHYGSPQAPPYPAYNNFQQQPQQFYNHGVHQQHMNISAMVNPIQGQHGIQAKKPAGHDININPFAGMR</sequence>
<proteinExistence type="predicted"/>
<dbReference type="GeneID" id="20077750"/>
<gene>
    <name evidence="2" type="ORF">H310_00700</name>
</gene>
<feature type="region of interest" description="Disordered" evidence="1">
    <location>
        <begin position="136"/>
        <end position="170"/>
    </location>
</feature>
<reference evidence="2" key="1">
    <citation type="submission" date="2013-12" db="EMBL/GenBank/DDBJ databases">
        <title>The Genome Sequence of Aphanomyces invadans NJM9701.</title>
        <authorList>
            <consortium name="The Broad Institute Genomics Platform"/>
            <person name="Russ C."/>
            <person name="Tyler B."/>
            <person name="van West P."/>
            <person name="Dieguez-Uribeondo J."/>
            <person name="Young S.K."/>
            <person name="Zeng Q."/>
            <person name="Gargeya S."/>
            <person name="Fitzgerald M."/>
            <person name="Abouelleil A."/>
            <person name="Alvarado L."/>
            <person name="Chapman S.B."/>
            <person name="Gainer-Dewar J."/>
            <person name="Goldberg J."/>
            <person name="Griggs A."/>
            <person name="Gujja S."/>
            <person name="Hansen M."/>
            <person name="Howarth C."/>
            <person name="Imamovic A."/>
            <person name="Ireland A."/>
            <person name="Larimer J."/>
            <person name="McCowan C."/>
            <person name="Murphy C."/>
            <person name="Pearson M."/>
            <person name="Poon T.W."/>
            <person name="Priest M."/>
            <person name="Roberts A."/>
            <person name="Saif S."/>
            <person name="Shea T."/>
            <person name="Sykes S."/>
            <person name="Wortman J."/>
            <person name="Nusbaum C."/>
            <person name="Birren B."/>
        </authorList>
    </citation>
    <scope>NUCLEOTIDE SEQUENCE [LARGE SCALE GENOMIC DNA]</scope>
    <source>
        <strain evidence="2">NJM9701</strain>
    </source>
</reference>
<feature type="compositionally biased region" description="Polar residues" evidence="1">
    <location>
        <begin position="137"/>
        <end position="155"/>
    </location>
</feature>
<dbReference type="OrthoDB" id="72550at2759"/>
<dbReference type="EMBL" id="KI913952">
    <property type="protein sequence ID" value="ETW10382.1"/>
    <property type="molecule type" value="Genomic_DNA"/>
</dbReference>
<protein>
    <submittedName>
        <fullName evidence="2">Uncharacterized protein</fullName>
    </submittedName>
</protein>
<dbReference type="eggNOG" id="ENOG502S1PV">
    <property type="taxonomic scope" value="Eukaryota"/>
</dbReference>
<dbReference type="RefSeq" id="XP_008861793.1">
    <property type="nucleotide sequence ID" value="XM_008863571.1"/>
</dbReference>
<dbReference type="AlphaFoldDB" id="A0A024UWR5"/>
<dbReference type="VEuPathDB" id="FungiDB:H310_00700"/>
<organism evidence="2">
    <name type="scientific">Aphanomyces invadans</name>
    <dbReference type="NCBI Taxonomy" id="157072"/>
    <lineage>
        <taxon>Eukaryota</taxon>
        <taxon>Sar</taxon>
        <taxon>Stramenopiles</taxon>
        <taxon>Oomycota</taxon>
        <taxon>Saprolegniomycetes</taxon>
        <taxon>Saprolegniales</taxon>
        <taxon>Verrucalvaceae</taxon>
        <taxon>Aphanomyces</taxon>
    </lineage>
</organism>